<proteinExistence type="inferred from homology"/>
<dbReference type="GO" id="GO:0006508">
    <property type="term" value="P:proteolysis"/>
    <property type="evidence" value="ECO:0007669"/>
    <property type="project" value="InterPro"/>
</dbReference>
<comment type="subcellular location">
    <subcellularLocation>
        <location evidence="2">Membrane</location>
        <topology evidence="2">Multi-pass membrane protein</topology>
    </subcellularLocation>
</comment>
<dbReference type="EMBL" id="BMYF01000005">
    <property type="protein sequence ID" value="GHB32245.1"/>
    <property type="molecule type" value="Genomic_DNA"/>
</dbReference>
<dbReference type="InterPro" id="IPR008915">
    <property type="entry name" value="Peptidase_M50"/>
</dbReference>
<evidence type="ECO:0000256" key="6">
    <source>
        <dbReference type="ARBA" id="ARBA00023136"/>
    </source>
</evidence>
<feature type="transmembrane region" description="Helical" evidence="7">
    <location>
        <begin position="12"/>
        <end position="31"/>
    </location>
</feature>
<comment type="caution">
    <text evidence="9">The sequence shown here is derived from an EMBL/GenBank/DDBJ whole genome shotgun (WGS) entry which is preliminary data.</text>
</comment>
<feature type="transmembrane region" description="Helical" evidence="7">
    <location>
        <begin position="51"/>
        <end position="72"/>
    </location>
</feature>
<evidence type="ECO:0000256" key="3">
    <source>
        <dbReference type="ARBA" id="ARBA00007931"/>
    </source>
</evidence>
<evidence type="ECO:0000313" key="9">
    <source>
        <dbReference type="EMBL" id="GHB32245.1"/>
    </source>
</evidence>
<dbReference type="GO" id="GO:0016020">
    <property type="term" value="C:membrane"/>
    <property type="evidence" value="ECO:0007669"/>
    <property type="project" value="UniProtKB-SubCell"/>
</dbReference>
<evidence type="ECO:0000259" key="8">
    <source>
        <dbReference type="Pfam" id="PF02163"/>
    </source>
</evidence>
<protein>
    <submittedName>
        <fullName evidence="9">Cytochrome c oxidase subunit II</fullName>
    </submittedName>
</protein>
<keyword evidence="4 7" id="KW-0812">Transmembrane</keyword>
<accession>A0A8J3CXT3</accession>
<reference evidence="9" key="1">
    <citation type="journal article" date="2014" name="Int. J. Syst. Evol. Microbiol.">
        <title>Complete genome sequence of Corynebacterium casei LMG S-19264T (=DSM 44701T), isolated from a smear-ripened cheese.</title>
        <authorList>
            <consortium name="US DOE Joint Genome Institute (JGI-PGF)"/>
            <person name="Walter F."/>
            <person name="Albersmeier A."/>
            <person name="Kalinowski J."/>
            <person name="Ruckert C."/>
        </authorList>
    </citation>
    <scope>NUCLEOTIDE SEQUENCE</scope>
    <source>
        <strain evidence="9">KCTC 23224</strain>
    </source>
</reference>
<sequence>MKSPKLKNRILGFMGGIIIGATVAYLVLVVFGDVKGGSEFPWHTKLLLFPVVAIALWITISIHELGHVFAGLSQKFEFRLLSVGPVIVEKELGKLKLKRNTNFNTFGGVALCLPTDQQNLNKRFAIFAFGGPLASLIFGGFFSIFLIFIQLDTTLLRFYLLESFILISCILSFCIALVTLIPMHSEGFTSDGGRILNLLKGGPSAQIESTLLNAIAQATSGIRPSLINPDPILIALNLPYESPLKPYLSGLLYNHYQDAGELEKASWHLDQYLEGAQYIPKGYIASLYLEKAWFEARHKKNLSLAKEYFSREKAGVMIPKSQVLRVEAAIAMGEGNYSLAVKKINEAIKELPKLIDKGAAVAEKEWLEAMLEDCKVEL</sequence>
<dbReference type="Pfam" id="PF02163">
    <property type="entry name" value="Peptidase_M50"/>
    <property type="match status" value="1"/>
</dbReference>
<reference evidence="9" key="2">
    <citation type="submission" date="2020-09" db="EMBL/GenBank/DDBJ databases">
        <authorList>
            <person name="Sun Q."/>
            <person name="Kim S."/>
        </authorList>
    </citation>
    <scope>NUCLEOTIDE SEQUENCE</scope>
    <source>
        <strain evidence="9">KCTC 23224</strain>
    </source>
</reference>
<organism evidence="9 10">
    <name type="scientific">Mongoliitalea lutea</name>
    <dbReference type="NCBI Taxonomy" id="849756"/>
    <lineage>
        <taxon>Bacteria</taxon>
        <taxon>Pseudomonadati</taxon>
        <taxon>Bacteroidota</taxon>
        <taxon>Cytophagia</taxon>
        <taxon>Cytophagales</taxon>
        <taxon>Cyclobacteriaceae</taxon>
        <taxon>Mongoliitalea</taxon>
    </lineage>
</organism>
<evidence type="ECO:0000256" key="5">
    <source>
        <dbReference type="ARBA" id="ARBA00022989"/>
    </source>
</evidence>
<feature type="transmembrane region" description="Helical" evidence="7">
    <location>
        <begin position="163"/>
        <end position="181"/>
    </location>
</feature>
<evidence type="ECO:0000256" key="4">
    <source>
        <dbReference type="ARBA" id="ARBA00022692"/>
    </source>
</evidence>
<evidence type="ECO:0000256" key="1">
    <source>
        <dbReference type="ARBA" id="ARBA00001947"/>
    </source>
</evidence>
<dbReference type="CDD" id="cd05709">
    <property type="entry name" value="S2P-M50"/>
    <property type="match status" value="1"/>
</dbReference>
<evidence type="ECO:0000313" key="10">
    <source>
        <dbReference type="Proteomes" id="UP000642809"/>
    </source>
</evidence>
<comment type="similarity">
    <text evidence="3">Belongs to the peptidase M50B family.</text>
</comment>
<evidence type="ECO:0000256" key="2">
    <source>
        <dbReference type="ARBA" id="ARBA00004141"/>
    </source>
</evidence>
<dbReference type="AlphaFoldDB" id="A0A8J3CXT3"/>
<dbReference type="RefSeq" id="WP_308428147.1">
    <property type="nucleotide sequence ID" value="NZ_BMYF01000005.1"/>
</dbReference>
<feature type="transmembrane region" description="Helical" evidence="7">
    <location>
        <begin position="124"/>
        <end position="151"/>
    </location>
</feature>
<keyword evidence="5 7" id="KW-1133">Transmembrane helix</keyword>
<keyword evidence="6 7" id="KW-0472">Membrane</keyword>
<evidence type="ECO:0000256" key="7">
    <source>
        <dbReference type="SAM" id="Phobius"/>
    </source>
</evidence>
<dbReference type="Proteomes" id="UP000642809">
    <property type="component" value="Unassembled WGS sequence"/>
</dbReference>
<name>A0A8J3CXT3_9BACT</name>
<comment type="cofactor">
    <cofactor evidence="1">
        <name>Zn(2+)</name>
        <dbReference type="ChEBI" id="CHEBI:29105"/>
    </cofactor>
</comment>
<keyword evidence="10" id="KW-1185">Reference proteome</keyword>
<gene>
    <name evidence="9" type="primary">cylI</name>
    <name evidence="9" type="ORF">GCM10008106_11530</name>
</gene>
<feature type="domain" description="Peptidase M50" evidence="8">
    <location>
        <begin position="52"/>
        <end position="150"/>
    </location>
</feature>